<evidence type="ECO:0000313" key="6">
    <source>
        <dbReference type="Proteomes" id="UP000193040"/>
    </source>
</evidence>
<dbReference type="GO" id="GO:0003700">
    <property type="term" value="F:DNA-binding transcription factor activity"/>
    <property type="evidence" value="ECO:0007669"/>
    <property type="project" value="TreeGrafter"/>
</dbReference>
<dbReference type="RefSeq" id="WP_084952197.1">
    <property type="nucleotide sequence ID" value="NZ_MZZM01000024.1"/>
</dbReference>
<dbReference type="InterPro" id="IPR028082">
    <property type="entry name" value="Peripla_BP_I"/>
</dbReference>
<dbReference type="InterPro" id="IPR010982">
    <property type="entry name" value="Lambda_DNA-bd_dom_sf"/>
</dbReference>
<keyword evidence="1" id="KW-0805">Transcription regulation</keyword>
<dbReference type="CDD" id="cd06267">
    <property type="entry name" value="PBP1_LacI_sugar_binding-like"/>
    <property type="match status" value="1"/>
</dbReference>
<dbReference type="PROSITE" id="PS00356">
    <property type="entry name" value="HTH_LACI_1"/>
    <property type="match status" value="1"/>
</dbReference>
<dbReference type="EMBL" id="MZZM01000024">
    <property type="protein sequence ID" value="ORJ58372.1"/>
    <property type="molecule type" value="Genomic_DNA"/>
</dbReference>
<evidence type="ECO:0000313" key="5">
    <source>
        <dbReference type="EMBL" id="ORJ58372.1"/>
    </source>
</evidence>
<comment type="caution">
    <text evidence="5">The sequence shown here is derived from an EMBL/GenBank/DDBJ whole genome shotgun (WGS) entry which is preliminary data.</text>
</comment>
<dbReference type="AlphaFoldDB" id="A0A1X0XZU4"/>
<gene>
    <name evidence="5" type="ORF">B5M45_18225</name>
</gene>
<dbReference type="Pfam" id="PF00356">
    <property type="entry name" value="LacI"/>
    <property type="match status" value="1"/>
</dbReference>
<dbReference type="SMART" id="SM00354">
    <property type="entry name" value="HTH_LACI"/>
    <property type="match status" value="1"/>
</dbReference>
<evidence type="ECO:0000256" key="3">
    <source>
        <dbReference type="ARBA" id="ARBA00023163"/>
    </source>
</evidence>
<dbReference type="PROSITE" id="PS50932">
    <property type="entry name" value="HTH_LACI_2"/>
    <property type="match status" value="1"/>
</dbReference>
<dbReference type="PANTHER" id="PTHR30146:SF153">
    <property type="entry name" value="LACTOSE OPERON REPRESSOR"/>
    <property type="match status" value="1"/>
</dbReference>
<protein>
    <recommendedName>
        <fullName evidence="4">HTH lacI-type domain-containing protein</fullName>
    </recommendedName>
</protein>
<keyword evidence="6" id="KW-1185">Reference proteome</keyword>
<accession>A0A1X0XZU4</accession>
<dbReference type="InterPro" id="IPR046335">
    <property type="entry name" value="LacI/GalR-like_sensor"/>
</dbReference>
<dbReference type="SUPFAM" id="SSF47413">
    <property type="entry name" value="lambda repressor-like DNA-binding domains"/>
    <property type="match status" value="1"/>
</dbReference>
<dbReference type="CDD" id="cd01392">
    <property type="entry name" value="HTH_LacI"/>
    <property type="match status" value="1"/>
</dbReference>
<evidence type="ECO:0000256" key="1">
    <source>
        <dbReference type="ARBA" id="ARBA00023015"/>
    </source>
</evidence>
<dbReference type="Gene3D" id="1.10.260.40">
    <property type="entry name" value="lambda repressor-like DNA-binding domains"/>
    <property type="match status" value="1"/>
</dbReference>
<sequence length="333" mass="35048">MARIADRSRVTIKDVARAANVSVTTVSDALSGNGRLTAKTRSRVRAAADKLGYRPSAAARSLVGARTGLLLMSVSAPGTEAASLWSIDFFVSLMTAAAIRSSTHGFALALSPESLPPNLSYDGVIVVDPTDDDESLLVQATRAGVPVVTVGRTTADHPWVDNDYPTAIPAVLDHLRASGARRPALLAGDPTASYVRDTVEHYTRWCQAHRCATRISYVDGGNTEESGRAAAQRLLTGRVRSDAVLATLDRLALGVTVAADELGLSIPDDILVAALGDSTMIQHLRVPITAVDLMPAQIATAAIDSLVARINGGDVSRQCIVPGRLLPRASSQR</sequence>
<dbReference type="GO" id="GO:0000976">
    <property type="term" value="F:transcription cis-regulatory region binding"/>
    <property type="evidence" value="ECO:0007669"/>
    <property type="project" value="TreeGrafter"/>
</dbReference>
<feature type="domain" description="HTH lacI-type" evidence="4">
    <location>
        <begin position="10"/>
        <end position="64"/>
    </location>
</feature>
<dbReference type="InterPro" id="IPR000843">
    <property type="entry name" value="HTH_LacI"/>
</dbReference>
<dbReference type="Proteomes" id="UP000193040">
    <property type="component" value="Unassembled WGS sequence"/>
</dbReference>
<name>A0A1X0XZU4_MYCSI</name>
<dbReference type="SUPFAM" id="SSF53822">
    <property type="entry name" value="Periplasmic binding protein-like I"/>
    <property type="match status" value="1"/>
</dbReference>
<keyword evidence="3" id="KW-0804">Transcription</keyword>
<dbReference type="PANTHER" id="PTHR30146">
    <property type="entry name" value="LACI-RELATED TRANSCRIPTIONAL REPRESSOR"/>
    <property type="match status" value="1"/>
</dbReference>
<proteinExistence type="predicted"/>
<keyword evidence="2" id="KW-0238">DNA-binding</keyword>
<dbReference type="Pfam" id="PF13377">
    <property type="entry name" value="Peripla_BP_3"/>
    <property type="match status" value="1"/>
</dbReference>
<evidence type="ECO:0000256" key="2">
    <source>
        <dbReference type="ARBA" id="ARBA00023125"/>
    </source>
</evidence>
<organism evidence="5 6">
    <name type="scientific">Mycobacterium simiae</name>
    <name type="common">Mycobacterium habana</name>
    <dbReference type="NCBI Taxonomy" id="1784"/>
    <lineage>
        <taxon>Bacteria</taxon>
        <taxon>Bacillati</taxon>
        <taxon>Actinomycetota</taxon>
        <taxon>Actinomycetes</taxon>
        <taxon>Mycobacteriales</taxon>
        <taxon>Mycobacteriaceae</taxon>
        <taxon>Mycobacterium</taxon>
        <taxon>Mycobacterium simiae complex</taxon>
    </lineage>
</organism>
<reference evidence="5 6" key="1">
    <citation type="submission" date="2017-03" db="EMBL/GenBank/DDBJ databases">
        <title>Genomic insights into Mycobacterium simiae human colonization.</title>
        <authorList>
            <person name="Steffani J.L."/>
            <person name="Brunck M.E."/>
            <person name="Cruz E."/>
            <person name="Montiel R."/>
            <person name="Barona F."/>
        </authorList>
    </citation>
    <scope>NUCLEOTIDE SEQUENCE [LARGE SCALE GENOMIC DNA]</scope>
    <source>
        <strain evidence="5 6">MsiGto</strain>
    </source>
</reference>
<dbReference type="STRING" id="1784.VC42_01285"/>
<dbReference type="Gene3D" id="3.40.50.2300">
    <property type="match status" value="2"/>
</dbReference>
<evidence type="ECO:0000259" key="4">
    <source>
        <dbReference type="PROSITE" id="PS50932"/>
    </source>
</evidence>